<comment type="caution">
    <text evidence="2">The sequence shown here is derived from an EMBL/GenBank/DDBJ whole genome shotgun (WGS) entry which is preliminary data.</text>
</comment>
<protein>
    <submittedName>
        <fullName evidence="2">Rod shape-determining protein MreD</fullName>
    </submittedName>
</protein>
<reference evidence="2 3" key="1">
    <citation type="submission" date="2018-03" db="EMBL/GenBank/DDBJ databases">
        <title>Genomic Encyclopedia of Archaeal and Bacterial Type Strains, Phase II (KMG-II): from individual species to whole genera.</title>
        <authorList>
            <person name="Goeker M."/>
        </authorList>
    </citation>
    <scope>NUCLEOTIDE SEQUENCE [LARGE SCALE GENOMIC DNA]</scope>
    <source>
        <strain evidence="2 3">DSM 29318</strain>
    </source>
</reference>
<keyword evidence="1" id="KW-1133">Transmembrane helix</keyword>
<keyword evidence="3" id="KW-1185">Reference proteome</keyword>
<feature type="transmembrane region" description="Helical" evidence="1">
    <location>
        <begin position="48"/>
        <end position="67"/>
    </location>
</feature>
<name>A0A2T0X9S6_9RHOB</name>
<evidence type="ECO:0000313" key="2">
    <source>
        <dbReference type="EMBL" id="PRY95701.1"/>
    </source>
</evidence>
<organism evidence="2 3">
    <name type="scientific">Hasllibacter halocynthiae</name>
    <dbReference type="NCBI Taxonomy" id="595589"/>
    <lineage>
        <taxon>Bacteria</taxon>
        <taxon>Pseudomonadati</taxon>
        <taxon>Pseudomonadota</taxon>
        <taxon>Alphaproteobacteria</taxon>
        <taxon>Rhodobacterales</taxon>
        <taxon>Roseobacteraceae</taxon>
        <taxon>Hasllibacter</taxon>
    </lineage>
</organism>
<dbReference type="Proteomes" id="UP000238801">
    <property type="component" value="Unassembled WGS sequence"/>
</dbReference>
<dbReference type="RefSeq" id="WP_106160049.1">
    <property type="nucleotide sequence ID" value="NZ_PVTT01000001.1"/>
</dbReference>
<feature type="transmembrane region" description="Helical" evidence="1">
    <location>
        <begin position="7"/>
        <end position="28"/>
    </location>
</feature>
<evidence type="ECO:0000313" key="3">
    <source>
        <dbReference type="Proteomes" id="UP000238801"/>
    </source>
</evidence>
<evidence type="ECO:0000256" key="1">
    <source>
        <dbReference type="SAM" id="Phobius"/>
    </source>
</evidence>
<feature type="transmembrane region" description="Helical" evidence="1">
    <location>
        <begin position="126"/>
        <end position="146"/>
    </location>
</feature>
<keyword evidence="1" id="KW-0472">Membrane</keyword>
<accession>A0A2T0X9S6</accession>
<feature type="transmembrane region" description="Helical" evidence="1">
    <location>
        <begin position="158"/>
        <end position="178"/>
    </location>
</feature>
<dbReference type="AlphaFoldDB" id="A0A2T0X9S6"/>
<gene>
    <name evidence="2" type="ORF">BCF33_1325</name>
</gene>
<dbReference type="EMBL" id="PVTT01000001">
    <property type="protein sequence ID" value="PRY95701.1"/>
    <property type="molecule type" value="Genomic_DNA"/>
</dbReference>
<proteinExistence type="predicted"/>
<keyword evidence="1" id="KW-0812">Transmembrane</keyword>
<sequence>MGDLAAWTGRIAFACVAVLILTLAALPLGTNPSAVPSEASPITLVRAVAGRLPGPDLLLLVALAWVVRRPAQAPAPLAAIAFLLRDLLNGGPPGLGAALDLLATERMRGKRFDAGVPGFLSEWGRVALLLVLLALAEQVILSLLLVQAPPLGPALARALGGAVLYPVVVAVLRVLLGLRSPRPEEART</sequence>